<name>A0A0F5HWN1_BACTR</name>
<protein>
    <submittedName>
        <fullName evidence="1">Uncharacterized protein</fullName>
    </submittedName>
</protein>
<evidence type="ECO:0000313" key="2">
    <source>
        <dbReference type="Proteomes" id="UP000031563"/>
    </source>
</evidence>
<accession>A0A0F5HPZ2</accession>
<proteinExistence type="predicted"/>
<sequence>MLSDEGVGFYTCVVLGNVRPRQKETQLSPREEMSWVSSLYSSNDL</sequence>
<reference evidence="1" key="1">
    <citation type="submission" date="2015-02" db="EMBL/GenBank/DDBJ databases">
        <title>Genome Assembly of Bacillaceae bacterium MTCC 8252.</title>
        <authorList>
            <person name="Verma A."/>
            <person name="Khatri I."/>
            <person name="Mual P."/>
            <person name="Subramanian S."/>
            <person name="Krishnamurthi S."/>
        </authorList>
    </citation>
    <scope>NUCLEOTIDE SEQUENCE [LARGE SCALE GENOMIC DNA]</scope>
    <source>
        <strain evidence="1">MTCC 8252</strain>
    </source>
</reference>
<organism evidence="1 2">
    <name type="scientific">Bacillus thermotolerans</name>
    <name type="common">Quasibacillus thermotolerans</name>
    <dbReference type="NCBI Taxonomy" id="1221996"/>
    <lineage>
        <taxon>Bacteria</taxon>
        <taxon>Bacillati</taxon>
        <taxon>Bacillota</taxon>
        <taxon>Bacilli</taxon>
        <taxon>Bacillales</taxon>
        <taxon>Bacillaceae</taxon>
        <taxon>Bacillus</taxon>
    </lineage>
</organism>
<comment type="caution">
    <text evidence="1">The sequence shown here is derived from an EMBL/GenBank/DDBJ whole genome shotgun (WGS) entry which is preliminary data.</text>
</comment>
<dbReference type="AlphaFoldDB" id="A0A0F5HWN1"/>
<gene>
    <name evidence="1" type="ORF">QY95_03462</name>
</gene>
<keyword evidence="2" id="KW-1185">Reference proteome</keyword>
<accession>A0A0F5HWN1</accession>
<dbReference type="Proteomes" id="UP000031563">
    <property type="component" value="Unassembled WGS sequence"/>
</dbReference>
<evidence type="ECO:0000313" key="1">
    <source>
        <dbReference type="EMBL" id="KKB35328.1"/>
    </source>
</evidence>
<dbReference type="EMBL" id="JWIR02000073">
    <property type="protein sequence ID" value="KKB35328.1"/>
    <property type="molecule type" value="Genomic_DNA"/>
</dbReference>
<dbReference type="STRING" id="1221996.QY95_03462"/>